<accession>A0A0D2GXG1</accession>
<dbReference type="STRING" id="1442369.A0A0D2GXG1"/>
<evidence type="ECO:0000313" key="1">
    <source>
        <dbReference type="EMBL" id="KIX02868.1"/>
    </source>
</evidence>
<sequence length="51" mass="5867">MPLNRLQPIAKREEFTHYLLLADKILTIISQLVPVSVGASYTFSRPEDCKY</sequence>
<dbReference type="AlphaFoldDB" id="A0A0D2GXG1"/>
<proteinExistence type="predicted"/>
<dbReference type="OrthoDB" id="3342455at2759"/>
<dbReference type="EMBL" id="KN847480">
    <property type="protein sequence ID" value="KIX02868.1"/>
    <property type="molecule type" value="Genomic_DNA"/>
</dbReference>
<name>A0A0D2GXG1_9EURO</name>
<dbReference type="Proteomes" id="UP000053617">
    <property type="component" value="Unassembled WGS sequence"/>
</dbReference>
<dbReference type="GeneID" id="25296882"/>
<reference evidence="1 2" key="1">
    <citation type="submission" date="2015-01" db="EMBL/GenBank/DDBJ databases">
        <title>The Genome Sequence of Rhinocladiella mackenzie CBS 650.93.</title>
        <authorList>
            <consortium name="The Broad Institute Genomics Platform"/>
            <person name="Cuomo C."/>
            <person name="de Hoog S."/>
            <person name="Gorbushina A."/>
            <person name="Stielow B."/>
            <person name="Teixiera M."/>
            <person name="Abouelleil A."/>
            <person name="Chapman S.B."/>
            <person name="Priest M."/>
            <person name="Young S.K."/>
            <person name="Wortman J."/>
            <person name="Nusbaum C."/>
            <person name="Birren B."/>
        </authorList>
    </citation>
    <scope>NUCLEOTIDE SEQUENCE [LARGE SCALE GENOMIC DNA]</scope>
    <source>
        <strain evidence="1 2">CBS 650.93</strain>
    </source>
</reference>
<dbReference type="RefSeq" id="XP_013270004.1">
    <property type="nucleotide sequence ID" value="XM_013414550.1"/>
</dbReference>
<keyword evidence="2" id="KW-1185">Reference proteome</keyword>
<gene>
    <name evidence="1" type="ORF">Z518_08811</name>
</gene>
<organism evidence="1 2">
    <name type="scientific">Rhinocladiella mackenziei CBS 650.93</name>
    <dbReference type="NCBI Taxonomy" id="1442369"/>
    <lineage>
        <taxon>Eukaryota</taxon>
        <taxon>Fungi</taxon>
        <taxon>Dikarya</taxon>
        <taxon>Ascomycota</taxon>
        <taxon>Pezizomycotina</taxon>
        <taxon>Eurotiomycetes</taxon>
        <taxon>Chaetothyriomycetidae</taxon>
        <taxon>Chaetothyriales</taxon>
        <taxon>Herpotrichiellaceae</taxon>
        <taxon>Rhinocladiella</taxon>
    </lineage>
</organism>
<dbReference type="VEuPathDB" id="FungiDB:Z518_08811"/>
<evidence type="ECO:0000313" key="2">
    <source>
        <dbReference type="Proteomes" id="UP000053617"/>
    </source>
</evidence>
<dbReference type="HOGENOM" id="CLU_3107668_0_0_1"/>
<protein>
    <submittedName>
        <fullName evidence="1">Uncharacterized protein</fullName>
    </submittedName>
</protein>